<dbReference type="HOGENOM" id="CLU_063619_2_0_6"/>
<dbReference type="STRING" id="314287.GB2207_07267"/>
<dbReference type="InterPro" id="IPR021457">
    <property type="entry name" value="DUF3108"/>
</dbReference>
<dbReference type="Proteomes" id="UP000005555">
    <property type="component" value="Unassembled WGS sequence"/>
</dbReference>
<gene>
    <name evidence="1" type="ORF">GB2207_07267</name>
</gene>
<keyword evidence="2" id="KW-1185">Reference proteome</keyword>
<dbReference type="AlphaFoldDB" id="Q1YP68"/>
<evidence type="ECO:0008006" key="3">
    <source>
        <dbReference type="Google" id="ProtNLM"/>
    </source>
</evidence>
<protein>
    <recommendedName>
        <fullName evidence="3">DUF3108 domain-containing protein</fullName>
    </recommendedName>
</protein>
<reference evidence="1 2" key="1">
    <citation type="submission" date="2006-03" db="EMBL/GenBank/DDBJ databases">
        <authorList>
            <person name="Giovannoni S.J."/>
            <person name="Cho J.-C."/>
            <person name="Ferriera S."/>
            <person name="Johnson J."/>
            <person name="Kravitz S."/>
            <person name="Halpern A."/>
            <person name="Remington K."/>
            <person name="Beeson K."/>
            <person name="Tran B."/>
            <person name="Rogers Y.-H."/>
            <person name="Friedman R."/>
            <person name="Venter J.C."/>
        </authorList>
    </citation>
    <scope>NUCLEOTIDE SEQUENCE [LARGE SCALE GENOMIC DNA]</scope>
    <source>
        <strain evidence="1 2">HTCC2207</strain>
    </source>
</reference>
<proteinExistence type="predicted"/>
<comment type="caution">
    <text evidence="1">The sequence shown here is derived from an EMBL/GenBank/DDBJ whole genome shotgun (WGS) entry which is preliminary data.</text>
</comment>
<organism evidence="1 2">
    <name type="scientific">gamma proteobacterium HTCC2207</name>
    <dbReference type="NCBI Taxonomy" id="314287"/>
    <lineage>
        <taxon>Bacteria</taxon>
        <taxon>Pseudomonadati</taxon>
        <taxon>Pseudomonadota</taxon>
        <taxon>Gammaproteobacteria</taxon>
        <taxon>Cellvibrionales</taxon>
        <taxon>Porticoccaceae</taxon>
        <taxon>SAR92 clade</taxon>
    </lineage>
</organism>
<evidence type="ECO:0000313" key="1">
    <source>
        <dbReference type="EMBL" id="EAS45978.1"/>
    </source>
</evidence>
<evidence type="ECO:0000313" key="2">
    <source>
        <dbReference type="Proteomes" id="UP000005555"/>
    </source>
</evidence>
<dbReference type="eggNOG" id="ENOG5032W8D">
    <property type="taxonomic scope" value="Bacteria"/>
</dbReference>
<accession>Q1YP68</accession>
<name>Q1YP68_9GAMM</name>
<dbReference type="EMBL" id="AAPI01000012">
    <property type="protein sequence ID" value="EAS45978.1"/>
    <property type="molecule type" value="Genomic_DNA"/>
</dbReference>
<sequence length="240" mass="27121">MGFSATSTNSAPEAPISLYSANYSAKFSGLDIEAVQRLEEIEPGIYRESLTAKNFLGKIDEQSTFNLTDDQRLLPTEYSYIRSVFGRTKTEVQHFDWQNKTLHYQKNDSHKEAPLAVGQLDMITHRLQLRRDLNAGRSAFAYPVISKGKLKQYSYRVVADEVLETAIGPLATVKVERIVDEDSSGQFTAWLAKDWDHLIVKLEQKKNGDSHQLELRSAVINNQTVQPLNRTQIISDGSTE</sequence>
<dbReference type="Pfam" id="PF11306">
    <property type="entry name" value="DUF3108"/>
    <property type="match status" value="1"/>
</dbReference>